<dbReference type="GO" id="GO:0035438">
    <property type="term" value="F:cyclic-di-GMP binding"/>
    <property type="evidence" value="ECO:0007669"/>
    <property type="project" value="InterPro"/>
</dbReference>
<organism evidence="3 4">
    <name type="scientific">Desulfosoma caldarium</name>
    <dbReference type="NCBI Taxonomy" id="610254"/>
    <lineage>
        <taxon>Bacteria</taxon>
        <taxon>Pseudomonadati</taxon>
        <taxon>Thermodesulfobacteriota</taxon>
        <taxon>Syntrophobacteria</taxon>
        <taxon>Syntrophobacterales</taxon>
        <taxon>Syntrophobacteraceae</taxon>
        <taxon>Desulfosoma</taxon>
    </lineage>
</organism>
<dbReference type="EMBL" id="RJVA01000010">
    <property type="protein sequence ID" value="ROR01920.1"/>
    <property type="molecule type" value="Genomic_DNA"/>
</dbReference>
<comment type="caution">
    <text evidence="3">The sequence shown here is derived from an EMBL/GenBank/DDBJ whole genome shotgun (WGS) entry which is preliminary data.</text>
</comment>
<evidence type="ECO:0000313" key="4">
    <source>
        <dbReference type="Proteomes" id="UP000276223"/>
    </source>
</evidence>
<feature type="region of interest" description="Disordered" evidence="1">
    <location>
        <begin position="175"/>
        <end position="207"/>
    </location>
</feature>
<sequence>MNNREYLRVRIPELTVLYNELPPGSSPPFFLGFGEHKEPAIDREGIVDDPVVSAILESLGKLESKVDRILGYLERQGARKPAYAYQGQVVDISGGGLSFATLSLHPVGAHLELCLMPQVGDPRPIYAVGKICWVEPSSEKSNLKANHVGVRFVEIDEVDRQAIIRLVFHMQRKEKEHRGSEAASKDRVKDTGPLHADPCHKDGVIKE</sequence>
<gene>
    <name evidence="3" type="ORF">EDC27_1114</name>
</gene>
<feature type="domain" description="PilZ" evidence="2">
    <location>
        <begin position="82"/>
        <end position="168"/>
    </location>
</feature>
<dbReference type="AlphaFoldDB" id="A0A3N1VJ20"/>
<dbReference type="Pfam" id="PF07238">
    <property type="entry name" value="PilZ"/>
    <property type="match status" value="1"/>
</dbReference>
<dbReference type="SUPFAM" id="SSF141371">
    <property type="entry name" value="PilZ domain-like"/>
    <property type="match status" value="1"/>
</dbReference>
<dbReference type="InterPro" id="IPR009875">
    <property type="entry name" value="PilZ_domain"/>
</dbReference>
<dbReference type="Gene3D" id="2.40.10.220">
    <property type="entry name" value="predicted glycosyltransferase like domains"/>
    <property type="match status" value="1"/>
</dbReference>
<protein>
    <submittedName>
        <fullName evidence="3">PilZ domain-containing protein</fullName>
    </submittedName>
</protein>
<accession>A0A3N1VJ20</accession>
<evidence type="ECO:0000259" key="2">
    <source>
        <dbReference type="Pfam" id="PF07238"/>
    </source>
</evidence>
<reference evidence="3 4" key="1">
    <citation type="submission" date="2018-11" db="EMBL/GenBank/DDBJ databases">
        <title>Genomic Encyclopedia of Type Strains, Phase IV (KMG-IV): sequencing the most valuable type-strain genomes for metagenomic binning, comparative biology and taxonomic classification.</title>
        <authorList>
            <person name="Goeker M."/>
        </authorList>
    </citation>
    <scope>NUCLEOTIDE SEQUENCE [LARGE SCALE GENOMIC DNA]</scope>
    <source>
        <strain evidence="3 4">DSM 22027</strain>
    </source>
</reference>
<dbReference type="RefSeq" id="WP_170161623.1">
    <property type="nucleotide sequence ID" value="NZ_RJVA01000010.1"/>
</dbReference>
<keyword evidence="4" id="KW-1185">Reference proteome</keyword>
<name>A0A3N1VJ20_9BACT</name>
<evidence type="ECO:0000256" key="1">
    <source>
        <dbReference type="SAM" id="MobiDB-lite"/>
    </source>
</evidence>
<proteinExistence type="predicted"/>
<evidence type="ECO:0000313" key="3">
    <source>
        <dbReference type="EMBL" id="ROR01920.1"/>
    </source>
</evidence>
<dbReference type="Proteomes" id="UP000276223">
    <property type="component" value="Unassembled WGS sequence"/>
</dbReference>